<evidence type="ECO:0000256" key="1">
    <source>
        <dbReference type="ARBA" id="ARBA00022527"/>
    </source>
</evidence>
<evidence type="ECO:0000313" key="6">
    <source>
        <dbReference type="EMBL" id="KAF4621758.1"/>
    </source>
</evidence>
<feature type="compositionally biased region" description="Low complexity" evidence="4">
    <location>
        <begin position="7"/>
        <end position="27"/>
    </location>
</feature>
<evidence type="ECO:0000256" key="4">
    <source>
        <dbReference type="SAM" id="MobiDB-lite"/>
    </source>
</evidence>
<keyword evidence="2" id="KW-0808">Transferase</keyword>
<dbReference type="Proteomes" id="UP000521872">
    <property type="component" value="Unassembled WGS sequence"/>
</dbReference>
<dbReference type="InterPro" id="IPR004166">
    <property type="entry name" value="a-kinase_dom"/>
</dbReference>
<dbReference type="GO" id="GO:0005524">
    <property type="term" value="F:ATP binding"/>
    <property type="evidence" value="ECO:0007669"/>
    <property type="project" value="InterPro"/>
</dbReference>
<sequence length="589" mass="66344">MQDNDILSVSKPPTLSTPSSSSASSSHLPRDSQPDSSGVKTSTHVQPRQLYGRPLDPGYRYRDPQAEQEAIRKQATFEARLLEDEAKIITLHFFYDITKGPFILKAKPHIELPTSSKFILRNEPMFMIALQNAQIPESAIAYYDLTITPPCWIILSDPGIPITGIHGQTLVLRDARKEAGAFDGLPHLLASLSIAMLNETRTNARPSKKICALDIRQPSGPSTFSGKPQHLSNKKINPKSIVDLSPSTVKSGFDKLIALLDNDTSATFKDAFPHVFPNMVENTAAYRYFSVYKTALADFKGVVNRLKFDESKSVQKVWADLKQEVEKAKIVQADSTPVCFELKDVQLNNPPSADLEIVEVKKGYLENSASSTGRYHSIHKLWKNDFTFANMVIKKLASMPLDWPLEHCPKDNAVILDAERFVRCSQLLHKFISLASEKNVHLHPMKCAKTYLASGIEDVSVSPRTYLWHDLAQKYVSGAHFTTIRSPASAYIPDTDIDMAQSLQAFEHFVFESSKGTLVVRNFQGYIQKDEDETLIIVDCDLHTSTYDQNRDEKYYITNEGLKWYRPFLARPQMQLPVQSSWFVVFVIP</sequence>
<organism evidence="6 7">
    <name type="scientific">Agrocybe pediades</name>
    <dbReference type="NCBI Taxonomy" id="84607"/>
    <lineage>
        <taxon>Eukaryota</taxon>
        <taxon>Fungi</taxon>
        <taxon>Dikarya</taxon>
        <taxon>Basidiomycota</taxon>
        <taxon>Agaricomycotina</taxon>
        <taxon>Agaricomycetes</taxon>
        <taxon>Agaricomycetidae</taxon>
        <taxon>Agaricales</taxon>
        <taxon>Agaricineae</taxon>
        <taxon>Strophariaceae</taxon>
        <taxon>Agrocybe</taxon>
    </lineage>
</organism>
<keyword evidence="1" id="KW-0723">Serine/threonine-protein kinase</keyword>
<dbReference type="Pfam" id="PF02816">
    <property type="entry name" value="Alpha_kinase"/>
    <property type="match status" value="1"/>
</dbReference>
<proteinExistence type="predicted"/>
<dbReference type="EMBL" id="JAACJL010000004">
    <property type="protein sequence ID" value="KAF4621758.1"/>
    <property type="molecule type" value="Genomic_DNA"/>
</dbReference>
<dbReference type="GO" id="GO:0004674">
    <property type="term" value="F:protein serine/threonine kinase activity"/>
    <property type="evidence" value="ECO:0007669"/>
    <property type="project" value="UniProtKB-KW"/>
</dbReference>
<name>A0A8H4R2P2_9AGAR</name>
<keyword evidence="7" id="KW-1185">Reference proteome</keyword>
<gene>
    <name evidence="6" type="ORF">D9613_012134</name>
</gene>
<reference evidence="6 7" key="1">
    <citation type="submission" date="2019-12" db="EMBL/GenBank/DDBJ databases">
        <authorList>
            <person name="Floudas D."/>
            <person name="Bentzer J."/>
            <person name="Ahren D."/>
            <person name="Johansson T."/>
            <person name="Persson P."/>
            <person name="Tunlid A."/>
        </authorList>
    </citation>
    <scope>NUCLEOTIDE SEQUENCE [LARGE SCALE GENOMIC DNA]</scope>
    <source>
        <strain evidence="6 7">CBS 102.39</strain>
    </source>
</reference>
<feature type="compositionally biased region" description="Polar residues" evidence="4">
    <location>
        <begin position="34"/>
        <end position="46"/>
    </location>
</feature>
<feature type="domain" description="Alpha-type protein kinase" evidence="5">
    <location>
        <begin position="390"/>
        <end position="559"/>
    </location>
</feature>
<evidence type="ECO:0000256" key="3">
    <source>
        <dbReference type="ARBA" id="ARBA00022777"/>
    </source>
</evidence>
<evidence type="ECO:0000256" key="2">
    <source>
        <dbReference type="ARBA" id="ARBA00022679"/>
    </source>
</evidence>
<comment type="caution">
    <text evidence="6">The sequence shown here is derived from an EMBL/GenBank/DDBJ whole genome shotgun (WGS) entry which is preliminary data.</text>
</comment>
<dbReference type="InterPro" id="IPR011009">
    <property type="entry name" value="Kinase-like_dom_sf"/>
</dbReference>
<evidence type="ECO:0000259" key="5">
    <source>
        <dbReference type="Pfam" id="PF02816"/>
    </source>
</evidence>
<dbReference type="AlphaFoldDB" id="A0A8H4R2P2"/>
<dbReference type="SUPFAM" id="SSF56112">
    <property type="entry name" value="Protein kinase-like (PK-like)"/>
    <property type="match status" value="1"/>
</dbReference>
<dbReference type="Gene3D" id="3.20.200.10">
    <property type="entry name" value="MHCK/EF2 kinase"/>
    <property type="match status" value="1"/>
</dbReference>
<feature type="region of interest" description="Disordered" evidence="4">
    <location>
        <begin position="1"/>
        <end position="67"/>
    </location>
</feature>
<accession>A0A8H4R2P2</accession>
<keyword evidence="3" id="KW-0418">Kinase</keyword>
<protein>
    <recommendedName>
        <fullName evidence="5">Alpha-type protein kinase domain-containing protein</fullName>
    </recommendedName>
</protein>
<evidence type="ECO:0000313" key="7">
    <source>
        <dbReference type="Proteomes" id="UP000521872"/>
    </source>
</evidence>